<sequence length="69" mass="7508">MMHTDTTQTFSHPQQTLTHEHAWMLESAHNTSDGMVLYVRCGAGCGARRIDRQGLIETPPSAVSKVVGG</sequence>
<proteinExistence type="predicted"/>
<accession>A0ABX1G329</accession>
<name>A0ABX1G329_9MICC</name>
<gene>
    <name evidence="1" type="ORF">HED64_04565</name>
</gene>
<dbReference type="RefSeq" id="WP_132360450.1">
    <property type="nucleotide sequence ID" value="NZ_JAAWVT010000001.1"/>
</dbReference>
<evidence type="ECO:0000313" key="2">
    <source>
        <dbReference type="Proteomes" id="UP000746595"/>
    </source>
</evidence>
<keyword evidence="2" id="KW-1185">Reference proteome</keyword>
<evidence type="ECO:0000313" key="1">
    <source>
        <dbReference type="EMBL" id="NKG19985.1"/>
    </source>
</evidence>
<reference evidence="1 2" key="1">
    <citation type="submission" date="2020-04" db="EMBL/GenBank/DDBJ databases">
        <title>Paeniglutamicibacter sp. ANT13_2, a novel actinomycete isolated from sediment in Antarctica.</title>
        <authorList>
            <person name="Sakdapetsiri C."/>
            <person name="Pinyakong O."/>
        </authorList>
    </citation>
    <scope>NUCLEOTIDE SEQUENCE [LARGE SCALE GENOMIC DNA]</scope>
    <source>
        <strain evidence="1 2">ANT13_2</strain>
    </source>
</reference>
<comment type="caution">
    <text evidence="1">The sequence shown here is derived from an EMBL/GenBank/DDBJ whole genome shotgun (WGS) entry which is preliminary data.</text>
</comment>
<dbReference type="EMBL" id="JAAWVT010000001">
    <property type="protein sequence ID" value="NKG19985.1"/>
    <property type="molecule type" value="Genomic_DNA"/>
</dbReference>
<protein>
    <submittedName>
        <fullName evidence="1">Uncharacterized protein</fullName>
    </submittedName>
</protein>
<organism evidence="1 2">
    <name type="scientific">Paeniglutamicibacter terrestris</name>
    <dbReference type="NCBI Taxonomy" id="2723403"/>
    <lineage>
        <taxon>Bacteria</taxon>
        <taxon>Bacillati</taxon>
        <taxon>Actinomycetota</taxon>
        <taxon>Actinomycetes</taxon>
        <taxon>Micrococcales</taxon>
        <taxon>Micrococcaceae</taxon>
        <taxon>Paeniglutamicibacter</taxon>
    </lineage>
</organism>
<dbReference type="Proteomes" id="UP000746595">
    <property type="component" value="Unassembled WGS sequence"/>
</dbReference>